<evidence type="ECO:0000256" key="4">
    <source>
        <dbReference type="ARBA" id="ARBA00022475"/>
    </source>
</evidence>
<dbReference type="EMBL" id="RRUE01000001">
    <property type="protein sequence ID" value="RRN45123.1"/>
    <property type="molecule type" value="Genomic_DNA"/>
</dbReference>
<dbReference type="AlphaFoldDB" id="A0A426FR11"/>
<comment type="subcellular location">
    <subcellularLocation>
        <location evidence="1">Cell membrane</location>
        <topology evidence="1">Multi-pass membrane protein</topology>
    </subcellularLocation>
</comment>
<evidence type="ECO:0000256" key="3">
    <source>
        <dbReference type="ARBA" id="ARBA00022448"/>
    </source>
</evidence>
<feature type="transmembrane region" description="Helical" evidence="8">
    <location>
        <begin position="311"/>
        <end position="329"/>
    </location>
</feature>
<keyword evidence="3" id="KW-0813">Transport</keyword>
<dbReference type="Proteomes" id="UP000270261">
    <property type="component" value="Unassembled WGS sequence"/>
</dbReference>
<dbReference type="CDD" id="cd06550">
    <property type="entry name" value="TM_ABC_iron-siderophores_like"/>
    <property type="match status" value="1"/>
</dbReference>
<proteinExistence type="inferred from homology"/>
<feature type="transmembrane region" description="Helical" evidence="8">
    <location>
        <begin position="121"/>
        <end position="141"/>
    </location>
</feature>
<evidence type="ECO:0000313" key="10">
    <source>
        <dbReference type="Proteomes" id="UP000270261"/>
    </source>
</evidence>
<evidence type="ECO:0000256" key="7">
    <source>
        <dbReference type="ARBA" id="ARBA00023136"/>
    </source>
</evidence>
<dbReference type="FunFam" id="1.10.3470.10:FF:000001">
    <property type="entry name" value="Vitamin B12 ABC transporter permease BtuC"/>
    <property type="match status" value="1"/>
</dbReference>
<keyword evidence="10" id="KW-1185">Reference proteome</keyword>
<keyword evidence="6 8" id="KW-1133">Transmembrane helix</keyword>
<keyword evidence="5 8" id="KW-0812">Transmembrane</keyword>
<protein>
    <submittedName>
        <fullName evidence="9">Iron-dicitrate transporter permease subunit</fullName>
    </submittedName>
</protein>
<feature type="transmembrane region" description="Helical" evidence="8">
    <location>
        <begin position="96"/>
        <end position="115"/>
    </location>
</feature>
<dbReference type="GO" id="GO:0005886">
    <property type="term" value="C:plasma membrane"/>
    <property type="evidence" value="ECO:0007669"/>
    <property type="project" value="UniProtKB-SubCell"/>
</dbReference>
<reference evidence="9 10" key="1">
    <citation type="submission" date="2018-11" db="EMBL/GenBank/DDBJ databases">
        <title>Genome sequencing of Lautropia sp. KCOM 2505 (= ChDC F240).</title>
        <authorList>
            <person name="Kook J.-K."/>
            <person name="Park S.-N."/>
            <person name="Lim Y.K."/>
        </authorList>
    </citation>
    <scope>NUCLEOTIDE SEQUENCE [LARGE SCALE GENOMIC DNA]</scope>
    <source>
        <strain evidence="9 10">KCOM 2505</strain>
    </source>
</reference>
<dbReference type="Pfam" id="PF01032">
    <property type="entry name" value="FecCD"/>
    <property type="match status" value="1"/>
</dbReference>
<gene>
    <name evidence="9" type="primary">fecC</name>
    <name evidence="9" type="ORF">EHV23_02430</name>
</gene>
<feature type="transmembrane region" description="Helical" evidence="8">
    <location>
        <begin position="153"/>
        <end position="172"/>
    </location>
</feature>
<accession>A0A426FR11</accession>
<dbReference type="PANTHER" id="PTHR30472">
    <property type="entry name" value="FERRIC ENTEROBACTIN TRANSPORT SYSTEM PERMEASE PROTEIN"/>
    <property type="match status" value="1"/>
</dbReference>
<dbReference type="GO" id="GO:0033214">
    <property type="term" value="P:siderophore-iron import into cell"/>
    <property type="evidence" value="ECO:0007669"/>
    <property type="project" value="TreeGrafter"/>
</dbReference>
<dbReference type="InterPro" id="IPR000522">
    <property type="entry name" value="ABC_transptr_permease_BtuC"/>
</dbReference>
<dbReference type="SUPFAM" id="SSF81345">
    <property type="entry name" value="ABC transporter involved in vitamin B12 uptake, BtuC"/>
    <property type="match status" value="1"/>
</dbReference>
<sequence length="335" mass="35256">MSLLPAWLRWLVPVLLLAALGFASAFMFSPGALHITPGDVLVALKSPNSTSLSIPQMLVVETRLPRIIVAMLCGSVLAVSGLLLQTMTRNPLASPSLLSINAGAGLGVILVGVFMTGSGALTQSTAAALGGAASWALVMWISYRDGRLQKSRLILSGIAVSAFCAALGKASLILDENQAYGVMNWLAGGVGNMSWKQVKDYWPLVALPIVPLVWLVPKLNILNLSDEAAQSLGLSVRSLRFWLNVVVLIWVGASVATTGPIAFIGLLIPHLARYWIGYDLRRTVPMAALLGALLFVAADLLARALAHPAELPAGAVLAILGAPCFVLIAKQRSDA</sequence>
<organism evidence="9 10">
    <name type="scientific">Lautropia dentalis</name>
    <dbReference type="NCBI Taxonomy" id="2490857"/>
    <lineage>
        <taxon>Bacteria</taxon>
        <taxon>Pseudomonadati</taxon>
        <taxon>Pseudomonadota</taxon>
        <taxon>Betaproteobacteria</taxon>
        <taxon>Burkholderiales</taxon>
        <taxon>Burkholderiaceae</taxon>
        <taxon>Lautropia</taxon>
    </lineage>
</organism>
<dbReference type="PANTHER" id="PTHR30472:SF1">
    <property type="entry name" value="FE(3+) DICITRATE TRANSPORT SYSTEM PERMEASE PROTEIN FECC-RELATED"/>
    <property type="match status" value="1"/>
</dbReference>
<dbReference type="OrthoDB" id="9811721at2"/>
<evidence type="ECO:0000313" key="9">
    <source>
        <dbReference type="EMBL" id="RRN45123.1"/>
    </source>
</evidence>
<comment type="caution">
    <text evidence="9">The sequence shown here is derived from an EMBL/GenBank/DDBJ whole genome shotgun (WGS) entry which is preliminary data.</text>
</comment>
<dbReference type="Gene3D" id="1.10.3470.10">
    <property type="entry name" value="ABC transporter involved in vitamin B12 uptake, BtuC"/>
    <property type="match status" value="1"/>
</dbReference>
<name>A0A426FR11_9BURK</name>
<feature type="transmembrane region" description="Helical" evidence="8">
    <location>
        <begin position="241"/>
        <end position="272"/>
    </location>
</feature>
<keyword evidence="7 8" id="KW-0472">Membrane</keyword>
<dbReference type="GO" id="GO:0022857">
    <property type="term" value="F:transmembrane transporter activity"/>
    <property type="evidence" value="ECO:0007669"/>
    <property type="project" value="InterPro"/>
</dbReference>
<feature type="transmembrane region" description="Helical" evidence="8">
    <location>
        <begin position="64"/>
        <end position="84"/>
    </location>
</feature>
<evidence type="ECO:0000256" key="2">
    <source>
        <dbReference type="ARBA" id="ARBA00007935"/>
    </source>
</evidence>
<evidence type="ECO:0000256" key="6">
    <source>
        <dbReference type="ARBA" id="ARBA00022989"/>
    </source>
</evidence>
<comment type="similarity">
    <text evidence="2">Belongs to the binding-protein-dependent transport system permease family. FecCD subfamily.</text>
</comment>
<dbReference type="RefSeq" id="WP_125094554.1">
    <property type="nucleotide sequence ID" value="NZ_RRUE01000001.1"/>
</dbReference>
<evidence type="ECO:0000256" key="5">
    <source>
        <dbReference type="ARBA" id="ARBA00022692"/>
    </source>
</evidence>
<feature type="transmembrane region" description="Helical" evidence="8">
    <location>
        <begin position="284"/>
        <end position="305"/>
    </location>
</feature>
<evidence type="ECO:0000256" key="8">
    <source>
        <dbReference type="SAM" id="Phobius"/>
    </source>
</evidence>
<evidence type="ECO:0000256" key="1">
    <source>
        <dbReference type="ARBA" id="ARBA00004651"/>
    </source>
</evidence>
<keyword evidence="4" id="KW-1003">Cell membrane</keyword>
<dbReference type="InterPro" id="IPR037294">
    <property type="entry name" value="ABC_BtuC-like"/>
</dbReference>